<proteinExistence type="inferred from homology"/>
<evidence type="ECO:0000256" key="2">
    <source>
        <dbReference type="ARBA" id="ARBA00022884"/>
    </source>
</evidence>
<evidence type="ECO:0000259" key="8">
    <source>
        <dbReference type="PROSITE" id="PS51061"/>
    </source>
</evidence>
<keyword evidence="4 6" id="KW-0143">Chaperone</keyword>
<organism evidence="9 10">
    <name type="scientific">Anaerocolumna xylanovorans DSM 12503</name>
    <dbReference type="NCBI Taxonomy" id="1121345"/>
    <lineage>
        <taxon>Bacteria</taxon>
        <taxon>Bacillati</taxon>
        <taxon>Bacillota</taxon>
        <taxon>Clostridia</taxon>
        <taxon>Lachnospirales</taxon>
        <taxon>Lachnospiraceae</taxon>
        <taxon>Anaerocolumna</taxon>
    </lineage>
</organism>
<comment type="caution">
    <text evidence="6">Lacks conserved residue(s) required for the propagation of feature annotation.</text>
</comment>
<dbReference type="PANTHER" id="PTHR35800">
    <property type="entry name" value="PROTEIN JAG"/>
    <property type="match status" value="1"/>
</dbReference>
<dbReference type="InterPro" id="IPR038008">
    <property type="entry name" value="Jag_KH"/>
</dbReference>
<feature type="region of interest" description="Disordered" evidence="7">
    <location>
        <begin position="212"/>
        <end position="253"/>
    </location>
</feature>
<dbReference type="EMBL" id="FRFD01000020">
    <property type="protein sequence ID" value="SHO54267.1"/>
    <property type="molecule type" value="Genomic_DNA"/>
</dbReference>
<dbReference type="NCBIfam" id="NF041568">
    <property type="entry name" value="Jag_EloR"/>
    <property type="match status" value="1"/>
</dbReference>
<comment type="similarity">
    <text evidence="6">Belongs to the KhpB RNA-binding protein family.</text>
</comment>
<keyword evidence="1 6" id="KW-0963">Cytoplasm</keyword>
<dbReference type="PANTHER" id="PTHR35800:SF1">
    <property type="entry name" value="RNA-BINDING PROTEIN KHPB"/>
    <property type="match status" value="1"/>
</dbReference>
<dbReference type="Gene3D" id="3.30.30.80">
    <property type="entry name" value="probable RNA-binding protein from clostridium symbiosum atcc 14940"/>
    <property type="match status" value="1"/>
</dbReference>
<dbReference type="InterPro" id="IPR001374">
    <property type="entry name" value="R3H_dom"/>
</dbReference>
<dbReference type="InterPro" id="IPR036867">
    <property type="entry name" value="R3H_dom_sf"/>
</dbReference>
<dbReference type="InterPro" id="IPR038247">
    <property type="entry name" value="Jag_N_dom_sf"/>
</dbReference>
<sequence>MDWLEITAKTVDEAITEALIKLQTTSDRIEYEVIEKESSGFLGLFNKPAKIKARMKQGVDYAAKDFLNKVFKAMEVKATVDINYNEEESFMDINVLGEDMGVLIGKRGQTLDSLQYLVSLVLNKDSDKYIKVKLDTENYRQRRKETLENLGKNIAFKVKRTKKSVALEPMNPYERRIIHSVLQNDKYVETHSEGEEPFRRVVVTLKKSTQTKDYKYNNHSSNYKPQYGNKPKKEYSGYTHKQREDVVKTSELE</sequence>
<dbReference type="SMART" id="SM00393">
    <property type="entry name" value="R3H"/>
    <property type="match status" value="1"/>
</dbReference>
<dbReference type="CDD" id="cd02414">
    <property type="entry name" value="KH-II_Jag"/>
    <property type="match status" value="1"/>
</dbReference>
<name>A0A1M7YNU7_9FIRM</name>
<keyword evidence="3 6" id="KW-0133">Cell shape</keyword>
<dbReference type="RefSeq" id="WP_073591320.1">
    <property type="nucleotide sequence ID" value="NZ_FRFD01000020.1"/>
</dbReference>
<feature type="domain" description="R3H" evidence="8">
    <location>
        <begin position="141"/>
        <end position="207"/>
    </location>
</feature>
<dbReference type="InterPro" id="IPR039247">
    <property type="entry name" value="KhpB"/>
</dbReference>
<evidence type="ECO:0000256" key="1">
    <source>
        <dbReference type="ARBA" id="ARBA00022490"/>
    </source>
</evidence>
<evidence type="ECO:0000313" key="10">
    <source>
        <dbReference type="Proteomes" id="UP000184612"/>
    </source>
</evidence>
<dbReference type="Gene3D" id="3.30.1370.50">
    <property type="entry name" value="R3H-like domain"/>
    <property type="match status" value="1"/>
</dbReference>
<dbReference type="InterPro" id="IPR032782">
    <property type="entry name" value="KhpB_N"/>
</dbReference>
<dbReference type="Gene3D" id="3.30.300.20">
    <property type="match status" value="1"/>
</dbReference>
<dbReference type="STRING" id="1121345.SAMN02745217_04726"/>
<keyword evidence="10" id="KW-1185">Reference proteome</keyword>
<evidence type="ECO:0000256" key="4">
    <source>
        <dbReference type="ARBA" id="ARBA00023186"/>
    </source>
</evidence>
<keyword evidence="5 6" id="KW-0961">Cell wall biogenesis/degradation</keyword>
<evidence type="ECO:0000256" key="3">
    <source>
        <dbReference type="ARBA" id="ARBA00022960"/>
    </source>
</evidence>
<dbReference type="InterPro" id="IPR015946">
    <property type="entry name" value="KH_dom-like_a/b"/>
</dbReference>
<comment type="subcellular location">
    <subcellularLocation>
        <location evidence="6">Cytoplasm</location>
    </subcellularLocation>
</comment>
<evidence type="ECO:0000256" key="5">
    <source>
        <dbReference type="ARBA" id="ARBA00023316"/>
    </source>
</evidence>
<dbReference type="GO" id="GO:0005737">
    <property type="term" value="C:cytoplasm"/>
    <property type="evidence" value="ECO:0007669"/>
    <property type="project" value="UniProtKB-SubCell"/>
</dbReference>
<dbReference type="AlphaFoldDB" id="A0A1M7YNU7"/>
<reference evidence="9 10" key="1">
    <citation type="submission" date="2016-12" db="EMBL/GenBank/DDBJ databases">
        <authorList>
            <person name="Song W.-J."/>
            <person name="Kurnit D.M."/>
        </authorList>
    </citation>
    <scope>NUCLEOTIDE SEQUENCE [LARGE SCALE GENOMIC DNA]</scope>
    <source>
        <strain evidence="9 10">DSM 12503</strain>
    </source>
</reference>
<protein>
    <recommendedName>
        <fullName evidence="6">RNA-binding protein KhpB</fullName>
    </recommendedName>
    <alternativeName>
        <fullName evidence="6">RNA-binding protein EloR</fullName>
    </alternativeName>
</protein>
<comment type="domain">
    <text evidence="6">Has an N-terminal Jag-N domain and 2 RNA-binding domains (KH and R3H).</text>
</comment>
<dbReference type="Pfam" id="PF01424">
    <property type="entry name" value="R3H"/>
    <property type="match status" value="1"/>
</dbReference>
<dbReference type="Pfam" id="PF13083">
    <property type="entry name" value="KH_KhpA-B"/>
    <property type="match status" value="1"/>
</dbReference>
<dbReference type="PROSITE" id="PS51061">
    <property type="entry name" value="R3H"/>
    <property type="match status" value="1"/>
</dbReference>
<evidence type="ECO:0000313" key="9">
    <source>
        <dbReference type="EMBL" id="SHO54267.1"/>
    </source>
</evidence>
<dbReference type="Proteomes" id="UP000184612">
    <property type="component" value="Unassembled WGS sequence"/>
</dbReference>
<dbReference type="OrthoDB" id="9794483at2"/>
<dbReference type="Pfam" id="PF14804">
    <property type="entry name" value="Jag_N"/>
    <property type="match status" value="1"/>
</dbReference>
<keyword evidence="2 6" id="KW-0694">RNA-binding</keyword>
<dbReference type="GO" id="GO:0003723">
    <property type="term" value="F:RNA binding"/>
    <property type="evidence" value="ECO:0007669"/>
    <property type="project" value="UniProtKB-UniRule"/>
</dbReference>
<evidence type="ECO:0000256" key="7">
    <source>
        <dbReference type="SAM" id="MobiDB-lite"/>
    </source>
</evidence>
<dbReference type="SMART" id="SM01245">
    <property type="entry name" value="Jag_N"/>
    <property type="match status" value="1"/>
</dbReference>
<dbReference type="InterPro" id="IPR034079">
    <property type="entry name" value="R3H_KhpB"/>
</dbReference>
<dbReference type="CDD" id="cd02644">
    <property type="entry name" value="R3H_jag"/>
    <property type="match status" value="1"/>
</dbReference>
<comment type="subunit">
    <text evidence="6">Forms a complex with KhpA.</text>
</comment>
<dbReference type="GO" id="GO:0009252">
    <property type="term" value="P:peptidoglycan biosynthetic process"/>
    <property type="evidence" value="ECO:0007669"/>
    <property type="project" value="UniProtKB-UniRule"/>
</dbReference>
<dbReference type="GO" id="GO:0008360">
    <property type="term" value="P:regulation of cell shape"/>
    <property type="evidence" value="ECO:0007669"/>
    <property type="project" value="UniProtKB-KW"/>
</dbReference>
<dbReference type="GO" id="GO:0071555">
    <property type="term" value="P:cell wall organization"/>
    <property type="evidence" value="ECO:0007669"/>
    <property type="project" value="UniProtKB-KW"/>
</dbReference>
<dbReference type="HAMAP" id="MF_00867">
    <property type="entry name" value="KhpB"/>
    <property type="match status" value="1"/>
</dbReference>
<dbReference type="SUPFAM" id="SSF82708">
    <property type="entry name" value="R3H domain"/>
    <property type="match status" value="1"/>
</dbReference>
<comment type="function">
    <text evidence="6">A probable RNA chaperone. Forms a complex with KhpA which binds to cellular RNA and controls its expression. Plays a role in peptidoglycan (PG) homeostasis and cell length regulation.</text>
</comment>
<accession>A0A1M7YNU7</accession>
<gene>
    <name evidence="6" type="primary">khpB</name>
    <name evidence="6" type="synonym">eloR</name>
    <name evidence="9" type="ORF">SAMN02745217_04726</name>
</gene>
<evidence type="ECO:0000256" key="6">
    <source>
        <dbReference type="HAMAP-Rule" id="MF_00867"/>
    </source>
</evidence>
<feature type="compositionally biased region" description="Basic and acidic residues" evidence="7">
    <location>
        <begin position="231"/>
        <end position="253"/>
    </location>
</feature>